<gene>
    <name evidence="6" type="ORF">VitviT2T_004363</name>
</gene>
<dbReference type="InterPro" id="IPR053211">
    <property type="entry name" value="DNA_repair-toleration"/>
</dbReference>
<dbReference type="Pfam" id="PF08263">
    <property type="entry name" value="LRRNT_2"/>
    <property type="match status" value="1"/>
</dbReference>
<evidence type="ECO:0000313" key="6">
    <source>
        <dbReference type="EMBL" id="WJZ84773.1"/>
    </source>
</evidence>
<keyword evidence="1" id="KW-0433">Leucine-rich repeat</keyword>
<evidence type="ECO:0000259" key="4">
    <source>
        <dbReference type="Pfam" id="PF08263"/>
    </source>
</evidence>
<dbReference type="InterPro" id="IPR055414">
    <property type="entry name" value="LRR_R13L4/SHOC2-like"/>
</dbReference>
<evidence type="ECO:0000256" key="2">
    <source>
        <dbReference type="ARBA" id="ARBA00022729"/>
    </source>
</evidence>
<dbReference type="PANTHER" id="PTHR48060">
    <property type="entry name" value="DNA DAMAGE-REPAIR/TOLERATION PROTEIN DRT100"/>
    <property type="match status" value="1"/>
</dbReference>
<evidence type="ECO:0000256" key="1">
    <source>
        <dbReference type="ARBA" id="ARBA00022614"/>
    </source>
</evidence>
<dbReference type="PANTHER" id="PTHR48060:SF24">
    <property type="entry name" value="NON-SPECIFIC SERINE_THREONINE PROTEIN KINASE"/>
    <property type="match status" value="1"/>
</dbReference>
<feature type="domain" description="Disease resistance R13L4/SHOC-2-like LRR" evidence="5">
    <location>
        <begin position="114"/>
        <end position="222"/>
    </location>
</feature>
<dbReference type="Gene3D" id="3.80.10.10">
    <property type="entry name" value="Ribonuclease Inhibitor"/>
    <property type="match status" value="2"/>
</dbReference>
<keyword evidence="3" id="KW-0677">Repeat</keyword>
<dbReference type="EMBL" id="CP126651">
    <property type="protein sequence ID" value="WJZ84773.1"/>
    <property type="molecule type" value="Genomic_DNA"/>
</dbReference>
<dbReference type="Pfam" id="PF23598">
    <property type="entry name" value="LRR_14"/>
    <property type="match status" value="1"/>
</dbReference>
<keyword evidence="2" id="KW-0732">Signal</keyword>
<evidence type="ECO:0000313" key="7">
    <source>
        <dbReference type="Proteomes" id="UP001227230"/>
    </source>
</evidence>
<sequence length="222" mass="25212">MIKLHVFILIIPPPLLCFLLITLPLHVISQNVDAERSILLHLKQQLGNPPSLQSWNSSSSPCDWPEITCTHNTVTKISLNGKSITHKIPARICDLKNLTVLDVSNNYIPGEFPDILNCSKLEYLLLLQNYFVGPIPADIDRLSRLRYLDLTANNFSGDIPPAIGRLRELFYLFLVQNEFNGTWPTEIGNLENLEQLAMTYNDKFRPSALPKEFGALKKLKYL</sequence>
<keyword evidence="7" id="KW-1185">Reference proteome</keyword>
<protein>
    <recommendedName>
        <fullName evidence="8">Leucine-rich repeat-containing N-terminal plant-type domain-containing protein</fullName>
    </recommendedName>
</protein>
<feature type="domain" description="Leucine-rich repeat-containing N-terminal plant-type" evidence="4">
    <location>
        <begin position="33"/>
        <end position="70"/>
    </location>
</feature>
<dbReference type="InterPro" id="IPR013210">
    <property type="entry name" value="LRR_N_plant-typ"/>
</dbReference>
<organism evidence="6 7">
    <name type="scientific">Vitis vinifera</name>
    <name type="common">Grape</name>
    <dbReference type="NCBI Taxonomy" id="29760"/>
    <lineage>
        <taxon>Eukaryota</taxon>
        <taxon>Viridiplantae</taxon>
        <taxon>Streptophyta</taxon>
        <taxon>Embryophyta</taxon>
        <taxon>Tracheophyta</taxon>
        <taxon>Spermatophyta</taxon>
        <taxon>Magnoliopsida</taxon>
        <taxon>eudicotyledons</taxon>
        <taxon>Gunneridae</taxon>
        <taxon>Pentapetalae</taxon>
        <taxon>rosids</taxon>
        <taxon>Vitales</taxon>
        <taxon>Vitaceae</taxon>
        <taxon>Viteae</taxon>
        <taxon>Vitis</taxon>
    </lineage>
</organism>
<name>A0ABY9BQF2_VITVI</name>
<dbReference type="SUPFAM" id="SSF52058">
    <property type="entry name" value="L domain-like"/>
    <property type="match status" value="1"/>
</dbReference>
<proteinExistence type="predicted"/>
<dbReference type="InterPro" id="IPR032675">
    <property type="entry name" value="LRR_dom_sf"/>
</dbReference>
<evidence type="ECO:0008006" key="8">
    <source>
        <dbReference type="Google" id="ProtNLM"/>
    </source>
</evidence>
<dbReference type="Proteomes" id="UP001227230">
    <property type="component" value="Chromosome 4"/>
</dbReference>
<evidence type="ECO:0000259" key="5">
    <source>
        <dbReference type="Pfam" id="PF23598"/>
    </source>
</evidence>
<evidence type="ECO:0000256" key="3">
    <source>
        <dbReference type="ARBA" id="ARBA00022737"/>
    </source>
</evidence>
<reference evidence="6 7" key="1">
    <citation type="journal article" date="2023" name="Hortic Res">
        <title>The complete reference genome for grapevine (Vitis vinifera L.) genetics and breeding.</title>
        <authorList>
            <person name="Shi X."/>
            <person name="Cao S."/>
            <person name="Wang X."/>
            <person name="Huang S."/>
            <person name="Wang Y."/>
            <person name="Liu Z."/>
            <person name="Liu W."/>
            <person name="Leng X."/>
            <person name="Peng Y."/>
            <person name="Wang N."/>
            <person name="Wang Y."/>
            <person name="Ma Z."/>
            <person name="Xu X."/>
            <person name="Zhang F."/>
            <person name="Xue H."/>
            <person name="Zhong H."/>
            <person name="Wang Y."/>
            <person name="Zhang K."/>
            <person name="Velt A."/>
            <person name="Avia K."/>
            <person name="Holtgrawe D."/>
            <person name="Grimplet J."/>
            <person name="Matus J.T."/>
            <person name="Ware D."/>
            <person name="Wu X."/>
            <person name="Wang H."/>
            <person name="Liu C."/>
            <person name="Fang Y."/>
            <person name="Rustenholz C."/>
            <person name="Cheng Z."/>
            <person name="Xiao H."/>
            <person name="Zhou Y."/>
        </authorList>
    </citation>
    <scope>NUCLEOTIDE SEQUENCE [LARGE SCALE GENOMIC DNA]</scope>
    <source>
        <strain evidence="7">cv. Pinot noir / PN40024</strain>
        <tissue evidence="6">Leaf</tissue>
    </source>
</reference>
<accession>A0ABY9BQF2</accession>